<accession>A0A9Q7EC51</accession>
<dbReference type="AlphaFoldDB" id="A0A9Q7EC51"/>
<reference evidence="2 3" key="1">
    <citation type="submission" date="2021-01" db="EMBL/GenBank/DDBJ databases">
        <title>FDA dAtabase for Regulatory Grade micrObial Sequences (FDA-ARGOS): Supporting development and validation of Infectious Disease Dx tests.</title>
        <authorList>
            <person name="Sproer C."/>
            <person name="Gronow S."/>
            <person name="Severitt S."/>
            <person name="Schroder I."/>
            <person name="Tallon L."/>
            <person name="Sadzewicz L."/>
            <person name="Zhao X."/>
            <person name="Boylan J."/>
            <person name="Ott S."/>
            <person name="Bowen H."/>
            <person name="Vavikolanu K."/>
            <person name="Mehta A."/>
            <person name="Aluvathingal J."/>
            <person name="Nadendla S."/>
            <person name="Lowell S."/>
            <person name="Myers T."/>
            <person name="Yan Y."/>
            <person name="Sichtig H."/>
        </authorList>
    </citation>
    <scope>NUCLEOTIDE SEQUENCE [LARGE SCALE GENOMIC DNA]</scope>
    <source>
        <strain evidence="2 3">FDAARGOS_1131</strain>
    </source>
</reference>
<evidence type="ECO:0000313" key="3">
    <source>
        <dbReference type="Proteomes" id="UP000596202"/>
    </source>
</evidence>
<feature type="domain" description="MazG C-terminal" evidence="1">
    <location>
        <begin position="9"/>
        <end position="189"/>
    </location>
</feature>
<name>A0A9Q7EC51_MYROD</name>
<dbReference type="OrthoDB" id="350573at2"/>
<dbReference type="Pfam" id="PF18722">
    <property type="entry name" value="MazG_C"/>
    <property type="match status" value="1"/>
</dbReference>
<dbReference type="Proteomes" id="UP000596202">
    <property type="component" value="Chromosome"/>
</dbReference>
<dbReference type="EMBL" id="CP068108">
    <property type="protein sequence ID" value="QQU01235.1"/>
    <property type="molecule type" value="Genomic_DNA"/>
</dbReference>
<proteinExistence type="predicted"/>
<evidence type="ECO:0000259" key="1">
    <source>
        <dbReference type="Pfam" id="PF18722"/>
    </source>
</evidence>
<dbReference type="InterPro" id="IPR041407">
    <property type="entry name" value="MazG_C"/>
</dbReference>
<evidence type="ECO:0000313" key="2">
    <source>
        <dbReference type="EMBL" id="QQU01235.1"/>
    </source>
</evidence>
<gene>
    <name evidence="2" type="ORF">I6I88_05650</name>
</gene>
<protein>
    <submittedName>
        <fullName evidence="2">Nucleotide pyrophosphohydrolase</fullName>
    </submittedName>
</protein>
<dbReference type="RefSeq" id="WP_002991658.1">
    <property type="nucleotide sequence ID" value="NZ_CP068108.1"/>
</dbReference>
<dbReference type="GeneID" id="93527128"/>
<organism evidence="2 3">
    <name type="scientific">Myroides odoratus</name>
    <name type="common">Flavobacterium odoratum</name>
    <dbReference type="NCBI Taxonomy" id="256"/>
    <lineage>
        <taxon>Bacteria</taxon>
        <taxon>Pseudomonadati</taxon>
        <taxon>Bacteroidota</taxon>
        <taxon>Flavobacteriia</taxon>
        <taxon>Flavobacteriales</taxon>
        <taxon>Flavobacteriaceae</taxon>
        <taxon>Myroides</taxon>
    </lineage>
</organism>
<sequence length="190" mass="22517">MLSNNKHTSLYKNENLPQNFIVRFEEYNCLNYPQVKVTLDNIQVGDTIDDNSYTHDGYRYHDIFHFTFAAMLDWSPCTRSMMKRKRKSDFDIDRIEDGARAAITEECISLMIFSRAKNKDFFKNIEDIDLDLLAIIKEMTTPFEVQSKTIDDWKKAIYESYRVFRLLLLYKGGQVLFDTTNKTIKFEKLN</sequence>